<evidence type="ECO:0000313" key="2">
    <source>
        <dbReference type="EMBL" id="MFC4452285.1"/>
    </source>
</evidence>
<dbReference type="InterPro" id="IPR031599">
    <property type="entry name" value="ABC_tran_2"/>
</dbReference>
<feature type="transmembrane region" description="Helical" evidence="1">
    <location>
        <begin position="363"/>
        <end position="384"/>
    </location>
</feature>
<feature type="transmembrane region" description="Helical" evidence="1">
    <location>
        <begin position="405"/>
        <end position="428"/>
    </location>
</feature>
<comment type="caution">
    <text evidence="2">The sequence shown here is derived from an EMBL/GenBank/DDBJ whole genome shotgun (WGS) entry which is preliminary data.</text>
</comment>
<reference evidence="3" key="1">
    <citation type="journal article" date="2019" name="Int. J. Syst. Evol. Microbiol.">
        <title>The Global Catalogue of Microorganisms (GCM) 10K type strain sequencing project: providing services to taxonomists for standard genome sequencing and annotation.</title>
        <authorList>
            <consortium name="The Broad Institute Genomics Platform"/>
            <consortium name="The Broad Institute Genome Sequencing Center for Infectious Disease"/>
            <person name="Wu L."/>
            <person name="Ma J."/>
        </authorList>
    </citation>
    <scope>NUCLEOTIDE SEQUENCE [LARGE SCALE GENOMIC DNA]</scope>
    <source>
        <strain evidence="3">CCUG 39970</strain>
    </source>
</reference>
<evidence type="ECO:0000256" key="1">
    <source>
        <dbReference type="SAM" id="Phobius"/>
    </source>
</evidence>
<keyword evidence="3" id="KW-1185">Reference proteome</keyword>
<gene>
    <name evidence="2" type="ORF">ACFO0P_00685</name>
</gene>
<feature type="transmembrane region" description="Helical" evidence="1">
    <location>
        <begin position="110"/>
        <end position="135"/>
    </location>
</feature>
<keyword evidence="1" id="KW-1133">Transmembrane helix</keyword>
<dbReference type="EMBL" id="JBHSEG010000001">
    <property type="protein sequence ID" value="MFC4452285.1"/>
    <property type="molecule type" value="Genomic_DNA"/>
</dbReference>
<keyword evidence="1" id="KW-0472">Membrane</keyword>
<keyword evidence="1" id="KW-0812">Transmembrane</keyword>
<dbReference type="RefSeq" id="WP_350245048.1">
    <property type="nucleotide sequence ID" value="NZ_JBHSEG010000001.1"/>
</dbReference>
<name>A0ABV8Y064_9DEIO</name>
<feature type="transmembrane region" description="Helical" evidence="1">
    <location>
        <begin position="68"/>
        <end position="89"/>
    </location>
</feature>
<dbReference type="Pfam" id="PF16949">
    <property type="entry name" value="ABC_tran_2"/>
    <property type="match status" value="1"/>
</dbReference>
<protein>
    <recommendedName>
        <fullName evidence="4">ABC transporter permease</fullName>
    </recommendedName>
</protein>
<feature type="transmembrane region" description="Helical" evidence="1">
    <location>
        <begin position="434"/>
        <end position="460"/>
    </location>
</feature>
<feature type="transmembrane region" description="Helical" evidence="1">
    <location>
        <begin position="250"/>
        <end position="273"/>
    </location>
</feature>
<evidence type="ECO:0000313" key="3">
    <source>
        <dbReference type="Proteomes" id="UP001595939"/>
    </source>
</evidence>
<organism evidence="2 3">
    <name type="scientific">Deinococcus sonorensis</name>
    <dbReference type="NCBI Taxonomy" id="309891"/>
    <lineage>
        <taxon>Bacteria</taxon>
        <taxon>Thermotogati</taxon>
        <taxon>Deinococcota</taxon>
        <taxon>Deinococci</taxon>
        <taxon>Deinococcales</taxon>
        <taxon>Deinococcaceae</taxon>
        <taxon>Deinococcus</taxon>
    </lineage>
</organism>
<proteinExistence type="predicted"/>
<feature type="transmembrane region" description="Helical" evidence="1">
    <location>
        <begin position="326"/>
        <end position="343"/>
    </location>
</feature>
<sequence>MNLLALKLRGLWNALRRGPRAGFVLLALLGALLVWAEVGGTVRALTFLGGFGFIGLGVFRRVLETGLLVLLSGVTFSAVTTAISTLYLSEDLNFLLALPLPVRRVFGLKVLETFLAAALVPTLLTVPLLVGLGLYRAAPAWFYPLAVLVSVLVYALPVGLGALLAVLLMRLAPVDRVREVATALGVLISAALVWALRSLHPERLLSRAADPAQLDGVLRELSGGGGSLAWPQAWAAETMWQAALGHLSPALWPLLLVTPGLLLLATLLAGHAYQAGWARQQSSARLRLDAATRPPNRLEQLAGRLGVSGLLAARDLQLTRRDPTQWSQLLVLVALAAVYLVSIRSLPLPPIPQFRGILGYVQLAFQGFVVAGVGVRLAFPAISLEGRAYWLLRTSPLTAWQLVRAKYVALLPVMLALSLTLAGSSAALLGLGPLLLLASLLIGAASALLITALGVGLGAALPRFTADNPAEIGFSAGGLIYTLLGLLTSLLLLALLARPAYLSVALPGLYPGLSALWTGWGLGGLLALLLFTLLGSWGALRWGAARLDRLE</sequence>
<evidence type="ECO:0008006" key="4">
    <source>
        <dbReference type="Google" id="ProtNLM"/>
    </source>
</evidence>
<feature type="transmembrane region" description="Helical" evidence="1">
    <location>
        <begin position="517"/>
        <end position="540"/>
    </location>
</feature>
<feature type="transmembrane region" description="Helical" evidence="1">
    <location>
        <begin position="141"/>
        <end position="168"/>
    </location>
</feature>
<dbReference type="Proteomes" id="UP001595939">
    <property type="component" value="Unassembled WGS sequence"/>
</dbReference>
<accession>A0ABV8Y064</accession>
<feature type="transmembrane region" description="Helical" evidence="1">
    <location>
        <begin position="472"/>
        <end position="497"/>
    </location>
</feature>